<proteinExistence type="predicted"/>
<dbReference type="AlphaFoldDB" id="A0A914CIN0"/>
<dbReference type="WBParaSite" id="ACRNAN_scaffold10787.g27328.t1">
    <property type="protein sequence ID" value="ACRNAN_scaffold10787.g27328.t1"/>
    <property type="gene ID" value="ACRNAN_scaffold10787.g27328"/>
</dbReference>
<dbReference type="InterPro" id="IPR034596">
    <property type="entry name" value="Ribosomal_mL52"/>
</dbReference>
<dbReference type="GO" id="GO:0005762">
    <property type="term" value="C:mitochondrial large ribosomal subunit"/>
    <property type="evidence" value="ECO:0007669"/>
    <property type="project" value="InterPro"/>
</dbReference>
<sequence>MRGQYQHWKPPSYESAIVPILERGPDFTFQDGRKPLVTSKFQLERLVKQADLGKKIVQYLADLKEMEKLHEKEMALNVNNQQIEIEKWKPNSKELKEIF</sequence>
<dbReference type="GO" id="GO:0003735">
    <property type="term" value="F:structural constituent of ribosome"/>
    <property type="evidence" value="ECO:0007669"/>
    <property type="project" value="InterPro"/>
</dbReference>
<protein>
    <submittedName>
        <fullName evidence="2">Large ribosomal subunit protein mL52</fullName>
    </submittedName>
</protein>
<dbReference type="Proteomes" id="UP000887540">
    <property type="component" value="Unplaced"/>
</dbReference>
<reference evidence="2" key="1">
    <citation type="submission" date="2022-11" db="UniProtKB">
        <authorList>
            <consortium name="WormBaseParasite"/>
        </authorList>
    </citation>
    <scope>IDENTIFICATION</scope>
</reference>
<organism evidence="1 2">
    <name type="scientific">Acrobeloides nanus</name>
    <dbReference type="NCBI Taxonomy" id="290746"/>
    <lineage>
        <taxon>Eukaryota</taxon>
        <taxon>Metazoa</taxon>
        <taxon>Ecdysozoa</taxon>
        <taxon>Nematoda</taxon>
        <taxon>Chromadorea</taxon>
        <taxon>Rhabditida</taxon>
        <taxon>Tylenchina</taxon>
        <taxon>Cephalobomorpha</taxon>
        <taxon>Cephaloboidea</taxon>
        <taxon>Cephalobidae</taxon>
        <taxon>Acrobeloides</taxon>
    </lineage>
</organism>
<name>A0A914CIN0_9BILA</name>
<keyword evidence="1" id="KW-1185">Reference proteome</keyword>
<dbReference type="GO" id="GO:0032543">
    <property type="term" value="P:mitochondrial translation"/>
    <property type="evidence" value="ECO:0007669"/>
    <property type="project" value="InterPro"/>
</dbReference>
<dbReference type="Pfam" id="PF18699">
    <property type="entry name" value="MRPL52"/>
    <property type="match status" value="1"/>
</dbReference>
<evidence type="ECO:0000313" key="1">
    <source>
        <dbReference type="Proteomes" id="UP000887540"/>
    </source>
</evidence>
<evidence type="ECO:0000313" key="2">
    <source>
        <dbReference type="WBParaSite" id="ACRNAN_scaffold10787.g27328.t1"/>
    </source>
</evidence>
<accession>A0A914CIN0</accession>